<name>A0ABM3UZF6_MUSDO</name>
<accession>A0ABM3UZF6</accession>
<sequence length="137" mass="15571">MGTKFSLEASMPNLVTIGSRISIPPIYVLHPIKILYWLYNPSNSTNVKNLSASYSLDCSPQMARQLLINTNGKKDQTKPPFNCNYIKYTIGDLNMGKYSLSVHRKKPLPKLRRIFNSPSVVKCFARSYYLNTAGPYF</sequence>
<dbReference type="RefSeq" id="XP_058978917.1">
    <property type="nucleotide sequence ID" value="XM_059122934.1"/>
</dbReference>
<dbReference type="GeneID" id="109613909"/>
<keyword evidence="1" id="KW-1185">Reference proteome</keyword>
<gene>
    <name evidence="2" type="primary">LOC109613909</name>
</gene>
<protein>
    <submittedName>
        <fullName evidence="2">Uncharacterized protein LOC109613909</fullName>
    </submittedName>
</protein>
<evidence type="ECO:0000313" key="1">
    <source>
        <dbReference type="Proteomes" id="UP001652621"/>
    </source>
</evidence>
<proteinExistence type="predicted"/>
<dbReference type="Proteomes" id="UP001652621">
    <property type="component" value="Unplaced"/>
</dbReference>
<organism evidence="1 2">
    <name type="scientific">Musca domestica</name>
    <name type="common">House fly</name>
    <dbReference type="NCBI Taxonomy" id="7370"/>
    <lineage>
        <taxon>Eukaryota</taxon>
        <taxon>Metazoa</taxon>
        <taxon>Ecdysozoa</taxon>
        <taxon>Arthropoda</taxon>
        <taxon>Hexapoda</taxon>
        <taxon>Insecta</taxon>
        <taxon>Pterygota</taxon>
        <taxon>Neoptera</taxon>
        <taxon>Endopterygota</taxon>
        <taxon>Diptera</taxon>
        <taxon>Brachycera</taxon>
        <taxon>Muscomorpha</taxon>
        <taxon>Muscoidea</taxon>
        <taxon>Muscidae</taxon>
        <taxon>Musca</taxon>
    </lineage>
</organism>
<reference evidence="2" key="1">
    <citation type="submission" date="2025-08" db="UniProtKB">
        <authorList>
            <consortium name="RefSeq"/>
        </authorList>
    </citation>
    <scope>IDENTIFICATION</scope>
    <source>
        <strain evidence="2">Aabys</strain>
        <tissue evidence="2">Whole body</tissue>
    </source>
</reference>
<evidence type="ECO:0000313" key="2">
    <source>
        <dbReference type="RefSeq" id="XP_058978917.1"/>
    </source>
</evidence>